<comment type="caution">
    <text evidence="2">The sequence shown here is derived from an EMBL/GenBank/DDBJ whole genome shotgun (WGS) entry which is preliminary data.</text>
</comment>
<protein>
    <submittedName>
        <fullName evidence="2">Uncharacterized protein</fullName>
    </submittedName>
</protein>
<name>A0A328U783_9BACL</name>
<feature type="transmembrane region" description="Helical" evidence="1">
    <location>
        <begin position="27"/>
        <end position="47"/>
    </location>
</feature>
<dbReference type="Proteomes" id="UP000249260">
    <property type="component" value="Unassembled WGS sequence"/>
</dbReference>
<sequence>MNGTQLFMKRRKDSNGRKYLKVITNEGISGVLLASLIGGPFLTGFMLHSGSNFGANRFRARDSGFCQPRANLYGDRHAQCG</sequence>
<organism evidence="2 3">
    <name type="scientific">Paenibacillus montanisoli</name>
    <dbReference type="NCBI Taxonomy" id="2081970"/>
    <lineage>
        <taxon>Bacteria</taxon>
        <taxon>Bacillati</taxon>
        <taxon>Bacillota</taxon>
        <taxon>Bacilli</taxon>
        <taxon>Bacillales</taxon>
        <taxon>Paenibacillaceae</taxon>
        <taxon>Paenibacillus</taxon>
    </lineage>
</organism>
<keyword evidence="3" id="KW-1185">Reference proteome</keyword>
<keyword evidence="1" id="KW-0812">Transmembrane</keyword>
<evidence type="ECO:0000313" key="2">
    <source>
        <dbReference type="EMBL" id="RAP75944.1"/>
    </source>
</evidence>
<dbReference type="EMBL" id="QLUW01000002">
    <property type="protein sequence ID" value="RAP75944.1"/>
    <property type="molecule type" value="Genomic_DNA"/>
</dbReference>
<dbReference type="AlphaFoldDB" id="A0A328U783"/>
<evidence type="ECO:0000256" key="1">
    <source>
        <dbReference type="SAM" id="Phobius"/>
    </source>
</evidence>
<keyword evidence="1" id="KW-0472">Membrane</keyword>
<accession>A0A328U783</accession>
<gene>
    <name evidence="2" type="ORF">DL346_10975</name>
</gene>
<keyword evidence="1" id="KW-1133">Transmembrane helix</keyword>
<evidence type="ECO:0000313" key="3">
    <source>
        <dbReference type="Proteomes" id="UP000249260"/>
    </source>
</evidence>
<reference evidence="2 3" key="1">
    <citation type="submission" date="2018-06" db="EMBL/GenBank/DDBJ databases">
        <title>Paenibacillus montanisoli sp. nov., isolated from mountain area soil.</title>
        <authorList>
            <person name="Wu M."/>
        </authorList>
    </citation>
    <scope>NUCLEOTIDE SEQUENCE [LARGE SCALE GENOMIC DNA]</scope>
    <source>
        <strain evidence="2 3">RA17</strain>
    </source>
</reference>
<proteinExistence type="predicted"/>